<name>A0A645C2G9_9ZZZZ</name>
<organism evidence="1">
    <name type="scientific">bioreactor metagenome</name>
    <dbReference type="NCBI Taxonomy" id="1076179"/>
    <lineage>
        <taxon>unclassified sequences</taxon>
        <taxon>metagenomes</taxon>
        <taxon>ecological metagenomes</taxon>
    </lineage>
</organism>
<comment type="caution">
    <text evidence="1">The sequence shown here is derived from an EMBL/GenBank/DDBJ whole genome shotgun (WGS) entry which is preliminary data.</text>
</comment>
<gene>
    <name evidence="1" type="ORF">SDC9_118780</name>
</gene>
<sequence>MRLCERKAFTDLVSRANLRQNENRLPQREGCASILWQRIPLAEGGALTESGAA</sequence>
<dbReference type="AlphaFoldDB" id="A0A645C2G9"/>
<protein>
    <submittedName>
        <fullName evidence="1">Uncharacterized protein</fullName>
    </submittedName>
</protein>
<dbReference type="EMBL" id="VSSQ01024343">
    <property type="protein sequence ID" value="MPM71809.1"/>
    <property type="molecule type" value="Genomic_DNA"/>
</dbReference>
<accession>A0A645C2G9</accession>
<evidence type="ECO:0000313" key="1">
    <source>
        <dbReference type="EMBL" id="MPM71809.1"/>
    </source>
</evidence>
<reference evidence="1" key="1">
    <citation type="submission" date="2019-08" db="EMBL/GenBank/DDBJ databases">
        <authorList>
            <person name="Kucharzyk K."/>
            <person name="Murdoch R.W."/>
            <person name="Higgins S."/>
            <person name="Loffler F."/>
        </authorList>
    </citation>
    <scope>NUCLEOTIDE SEQUENCE</scope>
</reference>
<proteinExistence type="predicted"/>